<feature type="region of interest" description="Disordered" evidence="5">
    <location>
        <begin position="392"/>
        <end position="421"/>
    </location>
</feature>
<feature type="transmembrane region" description="Helical" evidence="6">
    <location>
        <begin position="304"/>
        <end position="325"/>
    </location>
</feature>
<evidence type="ECO:0008006" key="9">
    <source>
        <dbReference type="Google" id="ProtNLM"/>
    </source>
</evidence>
<dbReference type="Proteomes" id="UP000002630">
    <property type="component" value="Linkage Group LG26"/>
</dbReference>
<proteinExistence type="predicted"/>
<feature type="transmembrane region" description="Helical" evidence="6">
    <location>
        <begin position="180"/>
        <end position="201"/>
    </location>
</feature>
<feature type="compositionally biased region" description="Gly residues" evidence="5">
    <location>
        <begin position="410"/>
        <end position="421"/>
    </location>
</feature>
<keyword evidence="3 6" id="KW-1133">Transmembrane helix</keyword>
<dbReference type="InterPro" id="IPR022369">
    <property type="entry name" value="Integral_membrane_TerC_rswitch"/>
</dbReference>
<evidence type="ECO:0000313" key="7">
    <source>
        <dbReference type="EMBL" id="CBJ27914.1"/>
    </source>
</evidence>
<name>D7G851_ECTSI</name>
<comment type="subcellular location">
    <subcellularLocation>
        <location evidence="1">Membrane</location>
        <topology evidence="1">Multi-pass membrane protein</topology>
    </subcellularLocation>
</comment>
<dbReference type="EMBL" id="FN649107">
    <property type="protein sequence ID" value="CBJ27914.1"/>
    <property type="molecule type" value="Genomic_DNA"/>
</dbReference>
<dbReference type="OrthoDB" id="417520at2759"/>
<keyword evidence="8" id="KW-1185">Reference proteome</keyword>
<dbReference type="Pfam" id="PF03741">
    <property type="entry name" value="TerC"/>
    <property type="match status" value="1"/>
</dbReference>
<feature type="transmembrane region" description="Helical" evidence="6">
    <location>
        <begin position="208"/>
        <end position="225"/>
    </location>
</feature>
<feature type="region of interest" description="Disordered" evidence="5">
    <location>
        <begin position="1"/>
        <end position="25"/>
    </location>
</feature>
<keyword evidence="2 6" id="KW-0812">Transmembrane</keyword>
<evidence type="ECO:0000256" key="2">
    <source>
        <dbReference type="ARBA" id="ARBA00022692"/>
    </source>
</evidence>
<protein>
    <recommendedName>
        <fullName evidence="9">Integral membrane protein TerC</fullName>
    </recommendedName>
</protein>
<dbReference type="NCBIfam" id="TIGR03718">
    <property type="entry name" value="R_switched_Alx"/>
    <property type="match status" value="1"/>
</dbReference>
<dbReference type="eggNOG" id="ENOG502QQNF">
    <property type="taxonomic scope" value="Eukaryota"/>
</dbReference>
<evidence type="ECO:0000256" key="1">
    <source>
        <dbReference type="ARBA" id="ARBA00004141"/>
    </source>
</evidence>
<dbReference type="GO" id="GO:0016020">
    <property type="term" value="C:membrane"/>
    <property type="evidence" value="ECO:0007669"/>
    <property type="project" value="UniProtKB-SubCell"/>
</dbReference>
<evidence type="ECO:0000256" key="6">
    <source>
        <dbReference type="SAM" id="Phobius"/>
    </source>
</evidence>
<dbReference type="STRING" id="2880.D7G851"/>
<evidence type="ECO:0000256" key="5">
    <source>
        <dbReference type="SAM" id="MobiDB-lite"/>
    </source>
</evidence>
<dbReference type="PANTHER" id="PTHR30238">
    <property type="entry name" value="MEMBRANE BOUND PREDICTED REDOX MODULATOR"/>
    <property type="match status" value="1"/>
</dbReference>
<gene>
    <name evidence="7" type="ORF">Esi_0087_0028</name>
</gene>
<evidence type="ECO:0000256" key="4">
    <source>
        <dbReference type="ARBA" id="ARBA00023136"/>
    </source>
</evidence>
<dbReference type="EMBL" id="FN649751">
    <property type="protein sequence ID" value="CBJ27914.1"/>
    <property type="molecule type" value="Genomic_DNA"/>
</dbReference>
<feature type="transmembrane region" description="Helical" evidence="6">
    <location>
        <begin position="362"/>
        <end position="381"/>
    </location>
</feature>
<sequence length="421" mass="45252">MSNAYPRARSALPPDQGMVADNRSSSSSACAPAHMAFGSSSSGATCVKSAPYAYNPLEHSTSLGWQQSLMGATDVDLGAEPSAADIGGSSHGGRAVHNNLDGGSMPQQSKTYRMAVKRTVMSIALSCGFGLATMLFRGRQSGLEFFAGYLVEQSLSVDNLFVFLMTFDYFQVPLEHQGRVLTWGIVGAILMRGVMIAFGVAAVKRFQWITVVFAAILLVSSYKLLVESEEEDHDLSQNTLVRMSKRLVGAVDEYDGDRFFTRLGGKGKTVATPLLLCLVCIELSDFVFAVDSIPAVLGISQDPFVVFTSNLFAIMGLRSIYVIIAQAVSQLPYLKPAVALVLGFVGCKMLLEYVHINISTGWSLFVVLSLILGGVGLSLLARRCRRAPVVRHKRRKSGDVPPLPARNGNEEGGAGDFSGFV</sequence>
<feature type="transmembrane region" description="Helical" evidence="6">
    <location>
        <begin position="115"/>
        <end position="136"/>
    </location>
</feature>
<dbReference type="PANTHER" id="PTHR30238:SF0">
    <property type="entry name" value="THYLAKOID MEMBRANE PROTEIN TERC, CHLOROPLASTIC"/>
    <property type="match status" value="1"/>
</dbReference>
<keyword evidence="4 6" id="KW-0472">Membrane</keyword>
<organism evidence="7 8">
    <name type="scientific">Ectocarpus siliculosus</name>
    <name type="common">Brown alga</name>
    <name type="synonym">Conferva siliculosa</name>
    <dbReference type="NCBI Taxonomy" id="2880"/>
    <lineage>
        <taxon>Eukaryota</taxon>
        <taxon>Sar</taxon>
        <taxon>Stramenopiles</taxon>
        <taxon>Ochrophyta</taxon>
        <taxon>PX clade</taxon>
        <taxon>Phaeophyceae</taxon>
        <taxon>Ectocarpales</taxon>
        <taxon>Ectocarpaceae</taxon>
        <taxon>Ectocarpus</taxon>
    </lineage>
</organism>
<evidence type="ECO:0000256" key="3">
    <source>
        <dbReference type="ARBA" id="ARBA00022989"/>
    </source>
</evidence>
<dbReference type="OMA" id="FWTAYVF"/>
<reference evidence="7 8" key="1">
    <citation type="journal article" date="2010" name="Nature">
        <title>The Ectocarpus genome and the independent evolution of multicellularity in brown algae.</title>
        <authorList>
            <person name="Cock J.M."/>
            <person name="Sterck L."/>
            <person name="Rouze P."/>
            <person name="Scornet D."/>
            <person name="Allen A.E."/>
            <person name="Amoutzias G."/>
            <person name="Anthouard V."/>
            <person name="Artiguenave F."/>
            <person name="Aury J.M."/>
            <person name="Badger J.H."/>
            <person name="Beszteri B."/>
            <person name="Billiau K."/>
            <person name="Bonnet E."/>
            <person name="Bothwell J.H."/>
            <person name="Bowler C."/>
            <person name="Boyen C."/>
            <person name="Brownlee C."/>
            <person name="Carrano C.J."/>
            <person name="Charrier B."/>
            <person name="Cho G.Y."/>
            <person name="Coelho S.M."/>
            <person name="Collen J."/>
            <person name="Corre E."/>
            <person name="Da Silva C."/>
            <person name="Delage L."/>
            <person name="Delaroque N."/>
            <person name="Dittami S.M."/>
            <person name="Doulbeau S."/>
            <person name="Elias M."/>
            <person name="Farnham G."/>
            <person name="Gachon C.M."/>
            <person name="Gschloessl B."/>
            <person name="Heesch S."/>
            <person name="Jabbari K."/>
            <person name="Jubin C."/>
            <person name="Kawai H."/>
            <person name="Kimura K."/>
            <person name="Kloareg B."/>
            <person name="Kupper F.C."/>
            <person name="Lang D."/>
            <person name="Le Bail A."/>
            <person name="Leblanc C."/>
            <person name="Lerouge P."/>
            <person name="Lohr M."/>
            <person name="Lopez P.J."/>
            <person name="Martens C."/>
            <person name="Maumus F."/>
            <person name="Michel G."/>
            <person name="Miranda-Saavedra D."/>
            <person name="Morales J."/>
            <person name="Moreau H."/>
            <person name="Motomura T."/>
            <person name="Nagasato C."/>
            <person name="Napoli C.A."/>
            <person name="Nelson D.R."/>
            <person name="Nyvall-Collen P."/>
            <person name="Peters A.F."/>
            <person name="Pommier C."/>
            <person name="Potin P."/>
            <person name="Poulain J."/>
            <person name="Quesneville H."/>
            <person name="Read B."/>
            <person name="Rensing S.A."/>
            <person name="Ritter A."/>
            <person name="Rousvoal S."/>
            <person name="Samanta M."/>
            <person name="Samson G."/>
            <person name="Schroeder D.C."/>
            <person name="Segurens B."/>
            <person name="Strittmatter M."/>
            <person name="Tonon T."/>
            <person name="Tregear J.W."/>
            <person name="Valentin K."/>
            <person name="von Dassow P."/>
            <person name="Yamagishi T."/>
            <person name="Van de Peer Y."/>
            <person name="Wincker P."/>
        </authorList>
    </citation>
    <scope>NUCLEOTIDE SEQUENCE [LARGE SCALE GENOMIC DNA]</scope>
    <source>
        <strain evidence="8">Ec32 / CCAP1310/4</strain>
    </source>
</reference>
<dbReference type="InParanoid" id="D7G851"/>
<accession>D7G851</accession>
<dbReference type="AlphaFoldDB" id="D7G851"/>
<dbReference type="InterPro" id="IPR005496">
    <property type="entry name" value="Integral_membrane_TerC"/>
</dbReference>
<evidence type="ECO:0000313" key="8">
    <source>
        <dbReference type="Proteomes" id="UP000002630"/>
    </source>
</evidence>